<keyword evidence="2 5" id="KW-0689">Ribosomal protein</keyword>
<accession>A0A3D8IKR6</accession>
<evidence type="ECO:0000256" key="5">
    <source>
        <dbReference type="HAMAP-Rule" id="MF_00374"/>
    </source>
</evidence>
<dbReference type="GO" id="GO:0005840">
    <property type="term" value="C:ribosome"/>
    <property type="evidence" value="ECO:0007669"/>
    <property type="project" value="UniProtKB-KW"/>
</dbReference>
<keyword evidence="3 5" id="KW-0687">Ribonucleoprotein</keyword>
<reference evidence="6 7" key="1">
    <citation type="submission" date="2018-04" db="EMBL/GenBank/DDBJ databases">
        <title>Novel Campyloabacter and Helicobacter Species and Strains.</title>
        <authorList>
            <person name="Mannion A.J."/>
            <person name="Shen Z."/>
            <person name="Fox J.G."/>
        </authorList>
    </citation>
    <scope>NUCLEOTIDE SEQUENCE [LARGE SCALE GENOMIC DNA]</scope>
    <source>
        <strain evidence="6 7">MIT 12-6600</strain>
    </source>
</reference>
<dbReference type="OrthoDB" id="5373225at2"/>
<dbReference type="InterPro" id="IPR036049">
    <property type="entry name" value="Ribosomal_uL29_sf"/>
</dbReference>
<gene>
    <name evidence="5" type="primary">rpmC</name>
    <name evidence="6" type="ORF">CQA54_08435</name>
</gene>
<dbReference type="SUPFAM" id="SSF46561">
    <property type="entry name" value="Ribosomal protein L29 (L29p)"/>
    <property type="match status" value="1"/>
</dbReference>
<evidence type="ECO:0000313" key="7">
    <source>
        <dbReference type="Proteomes" id="UP000256514"/>
    </source>
</evidence>
<dbReference type="EMBL" id="NXLT01000011">
    <property type="protein sequence ID" value="RDU65842.1"/>
    <property type="molecule type" value="Genomic_DNA"/>
</dbReference>
<evidence type="ECO:0000256" key="3">
    <source>
        <dbReference type="ARBA" id="ARBA00023274"/>
    </source>
</evidence>
<dbReference type="GO" id="GO:0006412">
    <property type="term" value="P:translation"/>
    <property type="evidence" value="ECO:0007669"/>
    <property type="project" value="UniProtKB-UniRule"/>
</dbReference>
<dbReference type="Proteomes" id="UP000256514">
    <property type="component" value="Unassembled WGS sequence"/>
</dbReference>
<protein>
    <recommendedName>
        <fullName evidence="4 5">Large ribosomal subunit protein uL29</fullName>
    </recommendedName>
</protein>
<dbReference type="AlphaFoldDB" id="A0A3D8IKR6"/>
<evidence type="ECO:0000256" key="2">
    <source>
        <dbReference type="ARBA" id="ARBA00022980"/>
    </source>
</evidence>
<comment type="caution">
    <text evidence="6">The sequence shown here is derived from an EMBL/GenBank/DDBJ whole genome shotgun (WGS) entry which is preliminary data.</text>
</comment>
<dbReference type="InterPro" id="IPR018254">
    <property type="entry name" value="Ribosomal_uL29_CS"/>
</dbReference>
<dbReference type="PROSITE" id="PS00579">
    <property type="entry name" value="RIBOSOMAL_L29"/>
    <property type="match status" value="1"/>
</dbReference>
<sequence>MKFTELKDKDIVELQKLLKEKKSLLFETRLKLKTMQSTNPSELKFVRKDIARINTAINAKKDVK</sequence>
<evidence type="ECO:0000313" key="6">
    <source>
        <dbReference type="EMBL" id="RDU65842.1"/>
    </source>
</evidence>
<name>A0A3D8IKR6_9HELI</name>
<keyword evidence="7" id="KW-1185">Reference proteome</keyword>
<comment type="similarity">
    <text evidence="1 5">Belongs to the universal ribosomal protein uL29 family.</text>
</comment>
<dbReference type="HAMAP" id="MF_00374">
    <property type="entry name" value="Ribosomal_uL29"/>
    <property type="match status" value="1"/>
</dbReference>
<evidence type="ECO:0000256" key="1">
    <source>
        <dbReference type="ARBA" id="ARBA00009254"/>
    </source>
</evidence>
<proteinExistence type="inferred from homology"/>
<dbReference type="InterPro" id="IPR001854">
    <property type="entry name" value="Ribosomal_uL29"/>
</dbReference>
<evidence type="ECO:0000256" key="4">
    <source>
        <dbReference type="ARBA" id="ARBA00035204"/>
    </source>
</evidence>
<dbReference type="GO" id="GO:0003735">
    <property type="term" value="F:structural constituent of ribosome"/>
    <property type="evidence" value="ECO:0007669"/>
    <property type="project" value="InterPro"/>
</dbReference>
<dbReference type="RefSeq" id="WP_095627580.1">
    <property type="nucleotide sequence ID" value="NZ_FZPO01000048.1"/>
</dbReference>
<organism evidence="6 7">
    <name type="scientific">Helicobacter equorum</name>
    <dbReference type="NCBI Taxonomy" id="361872"/>
    <lineage>
        <taxon>Bacteria</taxon>
        <taxon>Pseudomonadati</taxon>
        <taxon>Campylobacterota</taxon>
        <taxon>Epsilonproteobacteria</taxon>
        <taxon>Campylobacterales</taxon>
        <taxon>Helicobacteraceae</taxon>
        <taxon>Helicobacter</taxon>
    </lineage>
</organism>
<dbReference type="Gene3D" id="1.10.287.310">
    <property type="match status" value="1"/>
</dbReference>
<dbReference type="Pfam" id="PF00831">
    <property type="entry name" value="Ribosomal_L29"/>
    <property type="match status" value="1"/>
</dbReference>
<dbReference type="GO" id="GO:1990904">
    <property type="term" value="C:ribonucleoprotein complex"/>
    <property type="evidence" value="ECO:0007669"/>
    <property type="project" value="UniProtKB-KW"/>
</dbReference>
<dbReference type="NCBIfam" id="TIGR00012">
    <property type="entry name" value="L29"/>
    <property type="match status" value="1"/>
</dbReference>